<keyword evidence="3" id="KW-1185">Reference proteome</keyword>
<sequence>TQRLIGVDGEVHQRFRNKLDSIVKTDSDKLVSELEKTRVRLAQKNLYLKTRDNDHLVQLYENRVDQDIEFVGWFKDVFGGSIKPCRMGLPPQQYDIQDVNVTQKSMSTFNESGGKGHKHWSVEFKRDRRHSAYYYAVVSTTNRIKYREEMNEARSDIVEYEKTEQNLSEICALHDQEKSKIGSYHKILELTKAEILPVKEFLELANAGIYQGTDVNCQAKALEKHLMEKFGL</sequence>
<reference evidence="2" key="1">
    <citation type="journal article" date="2020" name="Fungal Divers.">
        <title>Resolving the Mortierellaceae phylogeny through synthesis of multi-gene phylogenetics and phylogenomics.</title>
        <authorList>
            <person name="Vandepol N."/>
            <person name="Liber J."/>
            <person name="Desiro A."/>
            <person name="Na H."/>
            <person name="Kennedy M."/>
            <person name="Barry K."/>
            <person name="Grigoriev I.V."/>
            <person name="Miller A.N."/>
            <person name="O'Donnell K."/>
            <person name="Stajich J.E."/>
            <person name="Bonito G."/>
        </authorList>
    </citation>
    <scope>NUCLEOTIDE SEQUENCE</scope>
    <source>
        <strain evidence="2">MES-2147</strain>
    </source>
</reference>
<gene>
    <name evidence="2" type="ORF">BGZ65_012210</name>
</gene>
<feature type="non-terminal residue" evidence="2">
    <location>
        <position position="1"/>
    </location>
</feature>
<keyword evidence="1" id="KW-0175">Coiled coil</keyword>
<accession>A0A9P6M7I2</accession>
<proteinExistence type="predicted"/>
<organism evidence="2 3">
    <name type="scientific">Modicella reniformis</name>
    <dbReference type="NCBI Taxonomy" id="1440133"/>
    <lineage>
        <taxon>Eukaryota</taxon>
        <taxon>Fungi</taxon>
        <taxon>Fungi incertae sedis</taxon>
        <taxon>Mucoromycota</taxon>
        <taxon>Mortierellomycotina</taxon>
        <taxon>Mortierellomycetes</taxon>
        <taxon>Mortierellales</taxon>
        <taxon>Mortierellaceae</taxon>
        <taxon>Modicella</taxon>
    </lineage>
</organism>
<feature type="coiled-coil region" evidence="1">
    <location>
        <begin position="143"/>
        <end position="170"/>
    </location>
</feature>
<dbReference type="EMBL" id="JAAAHW010005309">
    <property type="protein sequence ID" value="KAF9969158.1"/>
    <property type="molecule type" value="Genomic_DNA"/>
</dbReference>
<dbReference type="Proteomes" id="UP000749646">
    <property type="component" value="Unassembled WGS sequence"/>
</dbReference>
<evidence type="ECO:0000256" key="1">
    <source>
        <dbReference type="SAM" id="Coils"/>
    </source>
</evidence>
<name>A0A9P6M7I2_9FUNG</name>
<evidence type="ECO:0000313" key="2">
    <source>
        <dbReference type="EMBL" id="KAF9969158.1"/>
    </source>
</evidence>
<comment type="caution">
    <text evidence="2">The sequence shown here is derived from an EMBL/GenBank/DDBJ whole genome shotgun (WGS) entry which is preliminary data.</text>
</comment>
<dbReference type="AlphaFoldDB" id="A0A9P6M7I2"/>
<evidence type="ECO:0000313" key="3">
    <source>
        <dbReference type="Proteomes" id="UP000749646"/>
    </source>
</evidence>
<protein>
    <submittedName>
        <fullName evidence="2">Uncharacterized protein</fullName>
    </submittedName>
</protein>